<feature type="active site" evidence="6">
    <location>
        <position position="116"/>
    </location>
</feature>
<gene>
    <name evidence="6 9" type="primary">rhaD</name>
    <name evidence="9" type="ORF">JG29_13950</name>
</gene>
<keyword evidence="5 6" id="KW-0684">Rhamnose metabolism</keyword>
<accession>A0A0F4KPI7</accession>
<dbReference type="PANTHER" id="PTHR22789:SF0">
    <property type="entry name" value="3-OXO-TETRONATE 4-PHOSPHATE DECARBOXYLASE-RELATED"/>
    <property type="match status" value="1"/>
</dbReference>
<evidence type="ECO:0000313" key="10">
    <source>
        <dbReference type="Proteomes" id="UP000033695"/>
    </source>
</evidence>
<evidence type="ECO:0000256" key="5">
    <source>
        <dbReference type="ARBA" id="ARBA00023308"/>
    </source>
</evidence>
<dbReference type="AlphaFoldDB" id="A0A0F4KPI7"/>
<comment type="cofactor">
    <cofactor evidence="6">
        <name>Zn(2+)</name>
        <dbReference type="ChEBI" id="CHEBI:29105"/>
    </cofactor>
    <text evidence="6">Binds 1 zinc ion per subunit.</text>
</comment>
<comment type="function">
    <text evidence="6">Catalyzes the reversible cleavage of L-rhamnulose-1-phosphate to dihydroxyacetone phosphate (DHAP) and L-lactaldehyde.</text>
</comment>
<dbReference type="UniPathway" id="UPA00541">
    <property type="reaction ID" value="UER00603"/>
</dbReference>
<dbReference type="SUPFAM" id="SSF53639">
    <property type="entry name" value="AraD/HMP-PK domain-like"/>
    <property type="match status" value="1"/>
</dbReference>
<dbReference type="InterPro" id="IPR013447">
    <property type="entry name" value="Rhamnulose-1-P_Aldolase"/>
</dbReference>
<proteinExistence type="inferred from homology"/>
<comment type="similarity">
    <text evidence="6">Belongs to the aldolase class II family. RhaD subfamily.</text>
</comment>
<evidence type="ECO:0000256" key="3">
    <source>
        <dbReference type="ARBA" id="ARBA00022833"/>
    </source>
</evidence>
<dbReference type="STRING" id="1218508.JG29_13950"/>
<dbReference type="GO" id="GO:0019323">
    <property type="term" value="P:pentose catabolic process"/>
    <property type="evidence" value="ECO:0007669"/>
    <property type="project" value="TreeGrafter"/>
</dbReference>
<dbReference type="EC" id="4.1.2.19" evidence="6 7"/>
<dbReference type="GO" id="GO:0005829">
    <property type="term" value="C:cytosol"/>
    <property type="evidence" value="ECO:0007669"/>
    <property type="project" value="TreeGrafter"/>
</dbReference>
<feature type="binding site" evidence="6">
    <location>
        <position position="141"/>
    </location>
    <ligand>
        <name>Zn(2+)</name>
        <dbReference type="ChEBI" id="CHEBI:29105"/>
    </ligand>
</feature>
<organism evidence="9 10">
    <name type="scientific">Bombilactobacillus mellis</name>
    <dbReference type="NCBI Taxonomy" id="1218508"/>
    <lineage>
        <taxon>Bacteria</taxon>
        <taxon>Bacillati</taxon>
        <taxon>Bacillota</taxon>
        <taxon>Bacilli</taxon>
        <taxon>Lactobacillales</taxon>
        <taxon>Lactobacillaceae</taxon>
        <taxon>Bombilactobacillus</taxon>
    </lineage>
</organism>
<dbReference type="PANTHER" id="PTHR22789">
    <property type="entry name" value="FUCULOSE PHOSPHATE ALDOLASE"/>
    <property type="match status" value="1"/>
</dbReference>
<name>A0A0F4KPI7_9LACO</name>
<dbReference type="NCBIfam" id="TIGR02624">
    <property type="entry name" value="rhamnu_1P_ald"/>
    <property type="match status" value="1"/>
</dbReference>
<evidence type="ECO:0000256" key="4">
    <source>
        <dbReference type="ARBA" id="ARBA00023239"/>
    </source>
</evidence>
<keyword evidence="10" id="KW-1185">Reference proteome</keyword>
<dbReference type="EMBL" id="JXBZ01000009">
    <property type="protein sequence ID" value="KJY48335.1"/>
    <property type="molecule type" value="Genomic_DNA"/>
</dbReference>
<evidence type="ECO:0000256" key="7">
    <source>
        <dbReference type="NCBIfam" id="TIGR02624"/>
    </source>
</evidence>
<feature type="binding site" evidence="6">
    <location>
        <position position="210"/>
    </location>
    <ligand>
        <name>Zn(2+)</name>
        <dbReference type="ChEBI" id="CHEBI:29105"/>
    </ligand>
</feature>
<keyword evidence="1 6" id="KW-0963">Cytoplasm</keyword>
<dbReference type="RefSeq" id="WP_045923224.1">
    <property type="nucleotide sequence ID" value="NZ_JBHTHW010000005.1"/>
</dbReference>
<dbReference type="GO" id="GO:0019301">
    <property type="term" value="P:rhamnose catabolic process"/>
    <property type="evidence" value="ECO:0007669"/>
    <property type="project" value="UniProtKB-UniRule"/>
</dbReference>
<comment type="pathway">
    <text evidence="6">Carbohydrate degradation; L-rhamnose degradation; glycerone phosphate from L-rhamnose: step 3/3.</text>
</comment>
<dbReference type="InterPro" id="IPR001303">
    <property type="entry name" value="Aldolase_II/adducin_N"/>
</dbReference>
<dbReference type="Pfam" id="PF00596">
    <property type="entry name" value="Aldolase_II"/>
    <property type="match status" value="1"/>
</dbReference>
<dbReference type="SMART" id="SM01007">
    <property type="entry name" value="Aldolase_II"/>
    <property type="match status" value="1"/>
</dbReference>
<dbReference type="PATRIC" id="fig|1218508.4.peg.1387"/>
<dbReference type="InterPro" id="IPR036409">
    <property type="entry name" value="Aldolase_II/adducin_N_sf"/>
</dbReference>
<comment type="caution">
    <text evidence="9">The sequence shown here is derived from an EMBL/GenBank/DDBJ whole genome shotgun (WGS) entry which is preliminary data.</text>
</comment>
<keyword evidence="3 6" id="KW-0862">Zinc</keyword>
<comment type="catalytic activity">
    <reaction evidence="6">
        <text>L-rhamnulose 1-phosphate = (S)-lactaldehyde + dihydroxyacetone phosphate</text>
        <dbReference type="Rhea" id="RHEA:19689"/>
        <dbReference type="ChEBI" id="CHEBI:18041"/>
        <dbReference type="ChEBI" id="CHEBI:57642"/>
        <dbReference type="ChEBI" id="CHEBI:58313"/>
        <dbReference type="EC" id="4.1.2.19"/>
    </reaction>
</comment>
<evidence type="ECO:0000256" key="6">
    <source>
        <dbReference type="HAMAP-Rule" id="MF_00770"/>
    </source>
</evidence>
<dbReference type="GO" id="GO:0008994">
    <property type="term" value="F:rhamnulose-1-phosphate aldolase activity"/>
    <property type="evidence" value="ECO:0007669"/>
    <property type="project" value="UniProtKB-UniRule"/>
</dbReference>
<dbReference type="Proteomes" id="UP000033695">
    <property type="component" value="Unassembled WGS sequence"/>
</dbReference>
<evidence type="ECO:0000256" key="2">
    <source>
        <dbReference type="ARBA" id="ARBA00022723"/>
    </source>
</evidence>
<evidence type="ECO:0000259" key="8">
    <source>
        <dbReference type="SMART" id="SM01007"/>
    </source>
</evidence>
<feature type="domain" description="Class II aldolase/adducin N-terminal" evidence="8">
    <location>
        <begin position="11"/>
        <end position="237"/>
    </location>
</feature>
<evidence type="ECO:0000256" key="1">
    <source>
        <dbReference type="ARBA" id="ARBA00022490"/>
    </source>
</evidence>
<dbReference type="Gene3D" id="3.40.225.10">
    <property type="entry name" value="Class II aldolase/adducin N-terminal domain"/>
    <property type="match status" value="1"/>
</dbReference>
<reference evidence="9 10" key="1">
    <citation type="submission" date="2014-12" db="EMBL/GenBank/DDBJ databases">
        <title>Comparative genomics of the lactic acid bacteria isolated from the honey bee gut.</title>
        <authorList>
            <person name="Ellegaard K.M."/>
            <person name="Tamarit D."/>
            <person name="Javelind E."/>
            <person name="Olofsson T."/>
            <person name="Andersson S.G."/>
            <person name="Vasquez A."/>
        </authorList>
    </citation>
    <scope>NUCLEOTIDE SEQUENCE [LARGE SCALE GENOMIC DNA]</scope>
    <source>
        <strain evidence="9 10">Hon2</strain>
    </source>
</reference>
<feature type="binding site" evidence="6">
    <location>
        <position position="139"/>
    </location>
    <ligand>
        <name>Zn(2+)</name>
        <dbReference type="ChEBI" id="CHEBI:29105"/>
    </ligand>
</feature>
<dbReference type="NCBIfam" id="NF002963">
    <property type="entry name" value="PRK03634.1"/>
    <property type="match status" value="1"/>
</dbReference>
<dbReference type="InterPro" id="IPR050197">
    <property type="entry name" value="Aldolase_class_II_sugar_metab"/>
</dbReference>
<dbReference type="HAMAP" id="MF_00770">
    <property type="entry name" value="RhaD"/>
    <property type="match status" value="1"/>
</dbReference>
<keyword evidence="4 6" id="KW-0456">Lyase</keyword>
<evidence type="ECO:0000313" key="9">
    <source>
        <dbReference type="EMBL" id="KJY48335.1"/>
    </source>
</evidence>
<comment type="subcellular location">
    <subcellularLocation>
        <location evidence="6">Cytoplasm</location>
    </subcellularLocation>
</comment>
<dbReference type="HOGENOM" id="CLU_076831_0_0_9"/>
<sequence>MGNFIDSKYVKKICAITMASYQHGWDERNGGNVSLRLTDADLQDFNDINEVHRVLDLGFDAQKLAGQYFLVTGTGRYFRNVIDQPNLDLGLIRISQDGQKGELMWGFEDGGQPTSEFPSHLMSHIARLQFDSNQRVVMHCHPTNVIALSFTQDLDERHWSRLLWKMQAESLVVFPEGVGLIPYMTPGTNEIGEATAQKMKDYRVVIWPHHGIFGVGTSLDEAFGLIETVEKAALIYSQIGAQGGQIKQEITDDQLRQLAKSFGVTANPQFLTNK</sequence>
<protein>
    <recommendedName>
        <fullName evidence="6 7">Rhamnulose-1-phosphate aldolase</fullName>
        <ecNumber evidence="6 7">4.1.2.19</ecNumber>
    </recommendedName>
</protein>
<keyword evidence="2 6" id="KW-0479">Metal-binding</keyword>
<dbReference type="OrthoDB" id="9784634at2"/>
<dbReference type="GO" id="GO:0046872">
    <property type="term" value="F:metal ion binding"/>
    <property type="evidence" value="ECO:0007669"/>
    <property type="project" value="UniProtKB-KW"/>
</dbReference>